<organism evidence="1 2">
    <name type="scientific">Symbiodinium necroappetens</name>
    <dbReference type="NCBI Taxonomy" id="1628268"/>
    <lineage>
        <taxon>Eukaryota</taxon>
        <taxon>Sar</taxon>
        <taxon>Alveolata</taxon>
        <taxon>Dinophyceae</taxon>
        <taxon>Suessiales</taxon>
        <taxon>Symbiodiniaceae</taxon>
        <taxon>Symbiodinium</taxon>
    </lineage>
</organism>
<dbReference type="Proteomes" id="UP000601435">
    <property type="component" value="Unassembled WGS sequence"/>
</dbReference>
<protein>
    <submittedName>
        <fullName evidence="1">Uncharacterized protein</fullName>
    </submittedName>
</protein>
<sequence>MEILLDSSVQDWVPLSHRHVLLQSMVSAVSGKMLNPMKSTASSSAMAKSDSGQKLAAPRALAESRALHRLFDRSRNDETEVKAMMLQGPAGRALLAIGSQDDHDVASRAAANIQRRTEQRPGAKGVQVDHPGKALETSKTTLHFGAVYEHRDFSGKPRLIGSTDKVPEQQFELDWTTSDAVKSLGKDGMRSELVWAAVGSGLIGAAEMAEVRQSVMDARSDRLKVEPSCNSSCSQGQAWPAWGSSAPSSEARAASFSSESSDDERKSKKERLRELVLWLQDFQVHKFTAEALKGVDCTVVERKTLGRVEAVYKLDPSVSWLKFSSSSGTPLAAVQLPWISRLTSLQHLPAYEQEDLLGKSSSDVGRSILVSSGSHADAGRVPQSVTLVMKDAKEMERFLTCVFRQKPLLVPQREAVAGHDCLHASSSRGR</sequence>
<proteinExistence type="predicted"/>
<name>A0A813C269_9DINO</name>
<gene>
    <name evidence="1" type="ORF">SNEC2469_LOCUS33353</name>
</gene>
<dbReference type="AlphaFoldDB" id="A0A813C269"/>
<dbReference type="OrthoDB" id="418458at2759"/>
<dbReference type="EMBL" id="CAJNJA010087585">
    <property type="protein sequence ID" value="CAE7938965.1"/>
    <property type="molecule type" value="Genomic_DNA"/>
</dbReference>
<reference evidence="1" key="1">
    <citation type="submission" date="2021-02" db="EMBL/GenBank/DDBJ databases">
        <authorList>
            <person name="Dougan E. K."/>
            <person name="Rhodes N."/>
            <person name="Thang M."/>
            <person name="Chan C."/>
        </authorList>
    </citation>
    <scope>NUCLEOTIDE SEQUENCE</scope>
</reference>
<keyword evidence="2" id="KW-1185">Reference proteome</keyword>
<evidence type="ECO:0000313" key="1">
    <source>
        <dbReference type="EMBL" id="CAE7938965.1"/>
    </source>
</evidence>
<comment type="caution">
    <text evidence="1">The sequence shown here is derived from an EMBL/GenBank/DDBJ whole genome shotgun (WGS) entry which is preliminary data.</text>
</comment>
<evidence type="ECO:0000313" key="2">
    <source>
        <dbReference type="Proteomes" id="UP000601435"/>
    </source>
</evidence>
<accession>A0A813C269</accession>